<accession>A0A6N2KT37</accession>
<name>A0A6N2KT37_SALVM</name>
<protein>
    <submittedName>
        <fullName evidence="1">Uncharacterized protein</fullName>
    </submittedName>
</protein>
<gene>
    <name evidence="1" type="ORF">SVIM_LOCUS129818</name>
</gene>
<proteinExistence type="predicted"/>
<sequence>MTALKPSSWAERVRVSDSNSRCTLEKISRQPPGTILQIPHDMQLAEAEDWKRSMIGSFQPNMESSWFGKNNGVIKWFHGLSVLFCNSNGGGVSPWPLDVWGKNHTPPTMATRLQV</sequence>
<evidence type="ECO:0000313" key="1">
    <source>
        <dbReference type="EMBL" id="VFU31351.1"/>
    </source>
</evidence>
<organism evidence="1">
    <name type="scientific">Salix viminalis</name>
    <name type="common">Common osier</name>
    <name type="synonym">Basket willow</name>
    <dbReference type="NCBI Taxonomy" id="40686"/>
    <lineage>
        <taxon>Eukaryota</taxon>
        <taxon>Viridiplantae</taxon>
        <taxon>Streptophyta</taxon>
        <taxon>Embryophyta</taxon>
        <taxon>Tracheophyta</taxon>
        <taxon>Spermatophyta</taxon>
        <taxon>Magnoliopsida</taxon>
        <taxon>eudicotyledons</taxon>
        <taxon>Gunneridae</taxon>
        <taxon>Pentapetalae</taxon>
        <taxon>rosids</taxon>
        <taxon>fabids</taxon>
        <taxon>Malpighiales</taxon>
        <taxon>Salicaceae</taxon>
        <taxon>Saliceae</taxon>
        <taxon>Salix</taxon>
    </lineage>
</organism>
<dbReference type="AlphaFoldDB" id="A0A6N2KT37"/>
<reference evidence="1" key="1">
    <citation type="submission" date="2019-03" db="EMBL/GenBank/DDBJ databases">
        <authorList>
            <person name="Mank J."/>
            <person name="Almeida P."/>
        </authorList>
    </citation>
    <scope>NUCLEOTIDE SEQUENCE</scope>
    <source>
        <strain evidence="1">78183</strain>
    </source>
</reference>
<dbReference type="EMBL" id="CAADRP010000698">
    <property type="protein sequence ID" value="VFU31351.1"/>
    <property type="molecule type" value="Genomic_DNA"/>
</dbReference>